<protein>
    <submittedName>
        <fullName evidence="1">Uncharacterized protein</fullName>
    </submittedName>
</protein>
<organism evidence="1 2">
    <name type="scientific">Phytophthora citrophthora</name>
    <dbReference type="NCBI Taxonomy" id="4793"/>
    <lineage>
        <taxon>Eukaryota</taxon>
        <taxon>Sar</taxon>
        <taxon>Stramenopiles</taxon>
        <taxon>Oomycota</taxon>
        <taxon>Peronosporomycetes</taxon>
        <taxon>Peronosporales</taxon>
        <taxon>Peronosporaceae</taxon>
        <taxon>Phytophthora</taxon>
    </lineage>
</organism>
<evidence type="ECO:0000313" key="2">
    <source>
        <dbReference type="Proteomes" id="UP001259832"/>
    </source>
</evidence>
<dbReference type="EMBL" id="JASMQC010000041">
    <property type="protein sequence ID" value="KAK1930071.1"/>
    <property type="molecule type" value="Genomic_DNA"/>
</dbReference>
<evidence type="ECO:0000313" key="1">
    <source>
        <dbReference type="EMBL" id="KAK1930071.1"/>
    </source>
</evidence>
<gene>
    <name evidence="1" type="ORF">P3T76_014305</name>
</gene>
<comment type="caution">
    <text evidence="1">The sequence shown here is derived from an EMBL/GenBank/DDBJ whole genome shotgun (WGS) entry which is preliminary data.</text>
</comment>
<proteinExistence type="predicted"/>
<dbReference type="Proteomes" id="UP001259832">
    <property type="component" value="Unassembled WGS sequence"/>
</dbReference>
<dbReference type="AlphaFoldDB" id="A0AAD9G1I9"/>
<reference evidence="1" key="1">
    <citation type="submission" date="2023-08" db="EMBL/GenBank/DDBJ databases">
        <title>Reference Genome Resource for the Citrus Pathogen Phytophthora citrophthora.</title>
        <authorList>
            <person name="Moller H."/>
            <person name="Coetzee B."/>
            <person name="Rose L.J."/>
            <person name="Van Niekerk J.M."/>
        </authorList>
    </citation>
    <scope>NUCLEOTIDE SEQUENCE</scope>
    <source>
        <strain evidence="1">STE-U-9442</strain>
    </source>
</reference>
<sequence length="59" mass="6694">MTGGDLWESGILVGRDHLDKLRERSADAQQIMSKIKEIHSHRSGMQGEMFARTERILGL</sequence>
<accession>A0AAD9G1I9</accession>
<keyword evidence="2" id="KW-1185">Reference proteome</keyword>
<name>A0AAD9G1I9_9STRA</name>